<evidence type="ECO:0000313" key="3">
    <source>
        <dbReference type="Proteomes" id="UP000480410"/>
    </source>
</evidence>
<evidence type="ECO:0000313" key="4">
    <source>
        <dbReference type="Proteomes" id="UP000482634"/>
    </source>
</evidence>
<keyword evidence="4" id="KW-1185">Reference proteome</keyword>
<dbReference type="Proteomes" id="UP000480410">
    <property type="component" value="Unassembled WGS sequence"/>
</dbReference>
<dbReference type="EMBL" id="JAAHBU010000459">
    <property type="protein sequence ID" value="NER66411.1"/>
    <property type="molecule type" value="Genomic_DNA"/>
</dbReference>
<protein>
    <submittedName>
        <fullName evidence="2">Uncharacterized protein</fullName>
    </submittedName>
</protein>
<sequence length="153" mass="17527">MKKHVISLERHNSAELEVVERLASTIGNEAFEREAQRLADLHTIDPHATIQSISLWHHPTLIGMSEGPFQILGRVCDQLVAREPMLLERPSYRCRNSHSTALPWTLWLDIVRYAREQFDPAALDAAFLAEKQRQGMSNRESFEALIAAKRDKK</sequence>
<comment type="caution">
    <text evidence="2">The sequence shown here is derived from an EMBL/GenBank/DDBJ whole genome shotgun (WGS) entry which is preliminary data.</text>
</comment>
<evidence type="ECO:0000313" key="2">
    <source>
        <dbReference type="EMBL" id="NER66411.1"/>
    </source>
</evidence>
<accession>A0A6M0CYH6</accession>
<gene>
    <name evidence="1" type="ORF">G3435_26595</name>
    <name evidence="2" type="ORF">G3436_24330</name>
</gene>
<name>A0A6B3NZ17_9PSED</name>
<reference evidence="3 4" key="1">
    <citation type="submission" date="2020-02" db="EMBL/GenBank/DDBJ databases">
        <title>Broccoli isolated Pseudomonas sp.</title>
        <authorList>
            <person name="Fujikawa T."/>
            <person name="Sawada H."/>
        </authorList>
    </citation>
    <scope>NUCLEOTIDE SEQUENCE [LARGE SCALE GENOMIC DNA]</scope>
    <source>
        <strain evidence="2 4">MAFF212427</strain>
        <strain evidence="1 3">MAFF212428</strain>
    </source>
</reference>
<dbReference type="RefSeq" id="WP_163950427.1">
    <property type="nucleotide sequence ID" value="NZ_JAAHBU010000459.1"/>
</dbReference>
<dbReference type="Proteomes" id="UP000482634">
    <property type="component" value="Unassembled WGS sequence"/>
</dbReference>
<proteinExistence type="predicted"/>
<accession>A0A6B3NZ17</accession>
<dbReference type="EMBL" id="JAAHBV010000899">
    <property type="protein sequence ID" value="NER62542.1"/>
    <property type="molecule type" value="Genomic_DNA"/>
</dbReference>
<dbReference type="AlphaFoldDB" id="A0A6B3NZ17"/>
<evidence type="ECO:0000313" key="1">
    <source>
        <dbReference type="EMBL" id="NER62542.1"/>
    </source>
</evidence>
<organism evidence="2 4">
    <name type="scientific">Pseudomonas brassicae</name>
    <dbReference type="NCBI Taxonomy" id="2708063"/>
    <lineage>
        <taxon>Bacteria</taxon>
        <taxon>Pseudomonadati</taxon>
        <taxon>Pseudomonadota</taxon>
        <taxon>Gammaproteobacteria</taxon>
        <taxon>Pseudomonadales</taxon>
        <taxon>Pseudomonadaceae</taxon>
        <taxon>Pseudomonas</taxon>
    </lineage>
</organism>